<dbReference type="Pfam" id="PF22513">
    <property type="entry name" value="FitA-like_RHH"/>
    <property type="match status" value="1"/>
</dbReference>
<dbReference type="EMBL" id="UGVE01000001">
    <property type="protein sequence ID" value="SUD95956.1"/>
    <property type="molecule type" value="Genomic_DNA"/>
</dbReference>
<dbReference type="GO" id="GO:0006355">
    <property type="term" value="P:regulation of DNA-templated transcription"/>
    <property type="evidence" value="ECO:0007669"/>
    <property type="project" value="InterPro"/>
</dbReference>
<dbReference type="InterPro" id="IPR053853">
    <property type="entry name" value="FitA-like_RHH"/>
</dbReference>
<name>A0AAJ4ZHZ5_9RALS</name>
<reference evidence="2 3" key="1">
    <citation type="submission" date="2018-06" db="EMBL/GenBank/DDBJ databases">
        <authorList>
            <consortium name="Pathogen Informatics"/>
            <person name="Doyle S."/>
        </authorList>
    </citation>
    <scope>NUCLEOTIDE SEQUENCE [LARGE SCALE GENOMIC DNA]</scope>
    <source>
        <strain evidence="2 3">NCTC10894</strain>
    </source>
</reference>
<dbReference type="Proteomes" id="UP000255008">
    <property type="component" value="Unassembled WGS sequence"/>
</dbReference>
<comment type="caution">
    <text evidence="2">The sequence shown here is derived from an EMBL/GenBank/DDBJ whole genome shotgun (WGS) entry which is preliminary data.</text>
</comment>
<organism evidence="2 3">
    <name type="scientific">Ralstonia mannitolilytica</name>
    <dbReference type="NCBI Taxonomy" id="105219"/>
    <lineage>
        <taxon>Bacteria</taxon>
        <taxon>Pseudomonadati</taxon>
        <taxon>Pseudomonadota</taxon>
        <taxon>Betaproteobacteria</taxon>
        <taxon>Burkholderiales</taxon>
        <taxon>Burkholderiaceae</taxon>
        <taxon>Ralstonia</taxon>
    </lineage>
</organism>
<proteinExistence type="predicted"/>
<dbReference type="Gene3D" id="1.10.1220.10">
    <property type="entry name" value="Met repressor-like"/>
    <property type="match status" value="1"/>
</dbReference>
<sequence>MWCNAAMSELTLRDLPDVVLSALRRRAARRGRSLEDEACAIVEAAVRVEESPALGSLLIDVGRDLRLTDEEVALLHQRDRSLPREVAFE</sequence>
<gene>
    <name evidence="2" type="ORF">NCTC10894_00286</name>
</gene>
<dbReference type="InterPro" id="IPR013321">
    <property type="entry name" value="Arc_rbn_hlx_hlx"/>
</dbReference>
<dbReference type="AlphaFoldDB" id="A0AAJ4ZHZ5"/>
<dbReference type="SUPFAM" id="SSF47598">
    <property type="entry name" value="Ribbon-helix-helix"/>
    <property type="match status" value="1"/>
</dbReference>
<accession>A0AAJ4ZHZ5</accession>
<evidence type="ECO:0000313" key="2">
    <source>
        <dbReference type="EMBL" id="SUD95956.1"/>
    </source>
</evidence>
<feature type="domain" description="Antitoxin FitA-like ribbon-helix-helix" evidence="1">
    <location>
        <begin position="10"/>
        <end position="46"/>
    </location>
</feature>
<dbReference type="InterPro" id="IPR010985">
    <property type="entry name" value="Ribbon_hlx_hlx"/>
</dbReference>
<evidence type="ECO:0000259" key="1">
    <source>
        <dbReference type="Pfam" id="PF22513"/>
    </source>
</evidence>
<protein>
    <submittedName>
        <fullName evidence="2">Bifunctional SbtC-like/phosphopantothenoylcysteine decarboxylase/phosphopantothenate synthase</fullName>
    </submittedName>
</protein>
<evidence type="ECO:0000313" key="3">
    <source>
        <dbReference type="Proteomes" id="UP000255008"/>
    </source>
</evidence>